<dbReference type="RefSeq" id="WP_050058191.1">
    <property type="nucleotide sequence ID" value="NZ_JACHEK010000009.1"/>
</dbReference>
<gene>
    <name evidence="3" type="ORF">HNQ77_004343</name>
</gene>
<name>A0A841K5F4_9BACT</name>
<feature type="chain" id="PRO_5032722637" description="DUF3108 domain-containing protein" evidence="2">
    <location>
        <begin position="24"/>
        <end position="292"/>
    </location>
</feature>
<organism evidence="3 4">
    <name type="scientific">Silvibacterium bohemicum</name>
    <dbReference type="NCBI Taxonomy" id="1577686"/>
    <lineage>
        <taxon>Bacteria</taxon>
        <taxon>Pseudomonadati</taxon>
        <taxon>Acidobacteriota</taxon>
        <taxon>Terriglobia</taxon>
        <taxon>Terriglobales</taxon>
        <taxon>Acidobacteriaceae</taxon>
        <taxon>Silvibacterium</taxon>
    </lineage>
</organism>
<evidence type="ECO:0008006" key="5">
    <source>
        <dbReference type="Google" id="ProtNLM"/>
    </source>
</evidence>
<proteinExistence type="predicted"/>
<reference evidence="3 4" key="1">
    <citation type="submission" date="2020-08" db="EMBL/GenBank/DDBJ databases">
        <title>Genomic Encyclopedia of Type Strains, Phase IV (KMG-IV): sequencing the most valuable type-strain genomes for metagenomic binning, comparative biology and taxonomic classification.</title>
        <authorList>
            <person name="Goeker M."/>
        </authorList>
    </citation>
    <scope>NUCLEOTIDE SEQUENCE [LARGE SCALE GENOMIC DNA]</scope>
    <source>
        <strain evidence="3 4">DSM 103733</strain>
    </source>
</reference>
<evidence type="ECO:0000256" key="2">
    <source>
        <dbReference type="SAM" id="SignalP"/>
    </source>
</evidence>
<evidence type="ECO:0000313" key="4">
    <source>
        <dbReference type="Proteomes" id="UP000538666"/>
    </source>
</evidence>
<feature type="compositionally biased region" description="Low complexity" evidence="1">
    <location>
        <begin position="263"/>
        <end position="283"/>
    </location>
</feature>
<dbReference type="OrthoDB" id="118036at2"/>
<feature type="signal peptide" evidence="2">
    <location>
        <begin position="1"/>
        <end position="23"/>
    </location>
</feature>
<comment type="caution">
    <text evidence="3">The sequence shown here is derived from an EMBL/GenBank/DDBJ whole genome shotgun (WGS) entry which is preliminary data.</text>
</comment>
<dbReference type="Proteomes" id="UP000538666">
    <property type="component" value="Unassembled WGS sequence"/>
</dbReference>
<accession>A0A841K5F4</accession>
<keyword evidence="4" id="KW-1185">Reference proteome</keyword>
<dbReference type="EMBL" id="JACHEK010000009">
    <property type="protein sequence ID" value="MBB6146371.1"/>
    <property type="molecule type" value="Genomic_DNA"/>
</dbReference>
<keyword evidence="2" id="KW-0732">Signal</keyword>
<evidence type="ECO:0000313" key="3">
    <source>
        <dbReference type="EMBL" id="MBB6146371.1"/>
    </source>
</evidence>
<protein>
    <recommendedName>
        <fullName evidence="5">DUF3108 domain-containing protein</fullName>
    </recommendedName>
</protein>
<feature type="region of interest" description="Disordered" evidence="1">
    <location>
        <begin position="243"/>
        <end position="292"/>
    </location>
</feature>
<dbReference type="AlphaFoldDB" id="A0A841K5F4"/>
<feature type="compositionally biased region" description="Pro residues" evidence="1">
    <location>
        <begin position="249"/>
        <end position="262"/>
    </location>
</feature>
<sequence>MRFPANFLLLGLFVLPVIAPAQSGIAPAQTQVQLPAGSSHYLIYQGDKSVGSADRTVEVTPSGFAVTSQGKMSLSKFSYSFTNTQHLDHSLNLVSDQINGTVNGSPVTFSAHADSTGRQFQIEINAQGKQSQNTVDRHQHLVLLPDLDPAAYVLLVQIGLQSPPTSWVLIPKEQGLLVPTSYNRGSSVRGRLANAQVDVLHMTVTVGEQNPISVELYYGRDGGLLESDLPEQNFFVVRDGFKLIDRPKPTPPRGTAPPPPDGQQPQQQGAQPPNGAPQYPAPQNGYPQVQPQ</sequence>
<evidence type="ECO:0000256" key="1">
    <source>
        <dbReference type="SAM" id="MobiDB-lite"/>
    </source>
</evidence>